<dbReference type="InterPro" id="IPR013761">
    <property type="entry name" value="SAM/pointed_sf"/>
</dbReference>
<dbReference type="Pfam" id="PF00536">
    <property type="entry name" value="SAM_1"/>
    <property type="match status" value="1"/>
</dbReference>
<evidence type="ECO:0000313" key="3">
    <source>
        <dbReference type="RefSeq" id="XP_030629316.1"/>
    </source>
</evidence>
<dbReference type="Gene3D" id="3.30.950.30">
    <property type="entry name" value="Schlafen, AAA domain"/>
    <property type="match status" value="1"/>
</dbReference>
<gene>
    <name evidence="3" type="primary">LOC115811304</name>
</gene>
<dbReference type="Gene3D" id="1.10.150.50">
    <property type="entry name" value="Transcription Factor, Ets-1"/>
    <property type="match status" value="1"/>
</dbReference>
<evidence type="ECO:0000259" key="1">
    <source>
        <dbReference type="Pfam" id="PF00536"/>
    </source>
</evidence>
<dbReference type="InterPro" id="IPR001660">
    <property type="entry name" value="SAM"/>
</dbReference>
<dbReference type="PANTHER" id="PTHR16155:SF18">
    <property type="entry name" value="STERILE ALPHA MOTIF DOMAIN-CONTAINING PROTEIN 9-LIKE"/>
    <property type="match status" value="1"/>
</dbReference>
<proteinExistence type="predicted"/>
<protein>
    <submittedName>
        <fullName evidence="3">Sterile alpha motif domain-containing protein 9-like</fullName>
    </submittedName>
</protein>
<dbReference type="InterPro" id="IPR038461">
    <property type="entry name" value="Schlafen_AlbA_2_dom_sf"/>
</dbReference>
<dbReference type="Proteomes" id="UP000504632">
    <property type="component" value="Chromosome 5"/>
</dbReference>
<dbReference type="PANTHER" id="PTHR16155">
    <property type="entry name" value="DED DOMAIN-CONTAINING PROTEIN"/>
    <property type="match status" value="1"/>
</dbReference>
<dbReference type="AlphaFoldDB" id="A0A6J2VDM6"/>
<dbReference type="GeneID" id="115811304"/>
<dbReference type="OrthoDB" id="2337140at2759"/>
<keyword evidence="2" id="KW-1185">Reference proteome</keyword>
<sequence length="978" mass="111598">MAGCLTRLEEWTREQVHQWLCQEVKVDQKYADLLFEQEVSGEELVCYELKHFCDLGIKHGPAVKISKRLEDLKNAQKEEEEVKSTIKDGGRTGSGCLCSLHPFDNHSEFHRYIQHYVLPPETGSGNLIDPIHEHKFLGGVNGTDKKDAFKKKLFPFAAACMNSRTNGTIHFGVADSKGTGYSHGEIIGISVEKDKIIDALNHNIESYFGYQADKAKKCIRQPRFVEVLSPDNTSSDRCVIEVDVVPSHSIVQGKIFYITDGQKKNKNTHVFIREGASTRDIKKDPKEFKRFEKNLKQLDLLREQAERRPKLKSPVFSNQGERLKNLLTCGGGALNYYDFYFIVINKSHPEQLHHLQFISKLKRFFVLDFDPESAVSGSCSKCCDSTSAIIHMANECKNVPRTLTETLQLYSQSNWMFCNGKKGSDTDPDKPLHNSEWLKSKAAKMEETISFLCNRGTLQRGRFLVIFLLLSTVEAMIDPVFDTFMSFYKFLEGSKHILSMCSSESAFGKWKDFIRTRCGIDMSRHICKLEVSEINGTILDLEKHSVTNVKLLPSGGGSSVVLQPEDEKHMTALKILCQNERENEQNHSPSEEQFHSGLKAACWDFFVSEKEKSFIKRDKYRQLKDMIRYQTKDPSSTCVMVNLFHHPGCGGTTLAMHVMWNLRKEFRCAVLKDNSVPKTEVAKQVADLMRCGKSENSVKTPVLLLVDDFEETENTQLEQSIKEIAGKICLNALIIILNCLRAKDPQDSFKKSVSESLFITAALSKDEQDAFGLKLKELKATDEKPENFYCFMAMKTNFNKAYAQNVVSFILKDFDKNSKQSQLLSILALLNSRRADASISVLLCEDFLEIKPLHWGKESVLEKMEPFSCLLLEFTGEGPEACREIRLVHQQFAAECVNQLEKTYSISRQNILRTICKWDLIFRKNMEKDDLKDSVERVLMTGQYEEEDSIFYSCIDRIILRLKDVKLNPNHHHSNTGI</sequence>
<reference evidence="3" key="1">
    <citation type="submission" date="2025-08" db="UniProtKB">
        <authorList>
            <consortium name="RefSeq"/>
        </authorList>
    </citation>
    <scope>IDENTIFICATION</scope>
</reference>
<dbReference type="InParanoid" id="A0A6J2VDM6"/>
<dbReference type="GO" id="GO:0005737">
    <property type="term" value="C:cytoplasm"/>
    <property type="evidence" value="ECO:0007669"/>
    <property type="project" value="TreeGrafter"/>
</dbReference>
<name>A0A6J2VDM6_CHACN</name>
<organism evidence="2 3">
    <name type="scientific">Chanos chanos</name>
    <name type="common">Milkfish</name>
    <name type="synonym">Mugil chanos</name>
    <dbReference type="NCBI Taxonomy" id="29144"/>
    <lineage>
        <taxon>Eukaryota</taxon>
        <taxon>Metazoa</taxon>
        <taxon>Chordata</taxon>
        <taxon>Craniata</taxon>
        <taxon>Vertebrata</taxon>
        <taxon>Euteleostomi</taxon>
        <taxon>Actinopterygii</taxon>
        <taxon>Neopterygii</taxon>
        <taxon>Teleostei</taxon>
        <taxon>Ostariophysi</taxon>
        <taxon>Gonorynchiformes</taxon>
        <taxon>Chanidae</taxon>
        <taxon>Chanos</taxon>
    </lineage>
</organism>
<feature type="domain" description="SAM" evidence="1">
    <location>
        <begin position="10"/>
        <end position="73"/>
    </location>
</feature>
<dbReference type="RefSeq" id="XP_030629316.1">
    <property type="nucleotide sequence ID" value="XM_030773456.1"/>
</dbReference>
<accession>A0A6J2VDM6</accession>
<evidence type="ECO:0000313" key="2">
    <source>
        <dbReference type="Proteomes" id="UP000504632"/>
    </source>
</evidence>
<dbReference type="SUPFAM" id="SSF47769">
    <property type="entry name" value="SAM/Pointed domain"/>
    <property type="match status" value="1"/>
</dbReference>